<comment type="caution">
    <text evidence="3">The sequence shown here is derived from an EMBL/GenBank/DDBJ whole genome shotgun (WGS) entry which is preliminary data.</text>
</comment>
<protein>
    <recommendedName>
        <fullName evidence="5">BTB domain-containing protein</fullName>
    </recommendedName>
</protein>
<evidence type="ECO:0008006" key="5">
    <source>
        <dbReference type="Google" id="ProtNLM"/>
    </source>
</evidence>
<dbReference type="Pfam" id="PF07707">
    <property type="entry name" value="BACK"/>
    <property type="match status" value="1"/>
</dbReference>
<dbReference type="SMART" id="SM00225">
    <property type="entry name" value="BTB"/>
    <property type="match status" value="1"/>
</dbReference>
<proteinExistence type="predicted"/>
<dbReference type="PANTHER" id="PTHR46306:SF1">
    <property type="entry name" value="BTB_POZ DOMAIN-CONTAINING PROTEIN 9"/>
    <property type="match status" value="1"/>
</dbReference>
<reference evidence="3 4" key="1">
    <citation type="submission" date="2017-11" db="EMBL/GenBank/DDBJ databases">
        <title>The genome of Rhizophagus clarus HR1 reveals common genetic basis of auxotrophy among arbuscular mycorrhizal fungi.</title>
        <authorList>
            <person name="Kobayashi Y."/>
        </authorList>
    </citation>
    <scope>NUCLEOTIDE SEQUENCE [LARGE SCALE GENOMIC DNA]</scope>
    <source>
        <strain evidence="3 4">HR1</strain>
    </source>
</reference>
<dbReference type="Gene3D" id="1.25.40.420">
    <property type="match status" value="1"/>
</dbReference>
<dbReference type="InterPro" id="IPR011333">
    <property type="entry name" value="SKP1/BTB/POZ_sf"/>
</dbReference>
<dbReference type="Pfam" id="PF00651">
    <property type="entry name" value="BTB"/>
    <property type="match status" value="1"/>
</dbReference>
<dbReference type="CDD" id="cd18186">
    <property type="entry name" value="BTB_POZ_ZBTB_KLHL-like"/>
    <property type="match status" value="1"/>
</dbReference>
<dbReference type="EMBL" id="BEXD01000002">
    <property type="protein sequence ID" value="GBB83236.1"/>
    <property type="molecule type" value="Genomic_DNA"/>
</dbReference>
<dbReference type="Pfam" id="PF07534">
    <property type="entry name" value="TLD"/>
    <property type="match status" value="1"/>
</dbReference>
<sequence length="479" mass="56148">MSINFLSKLSQNYIELLDNDDEYYDIIIEVGEDPNTRIFRAHMNILCYRSPYLRRVLASNRRNNDNVLVHIKLPNISPEIFQIILKYIYGGILLLNEQDTSDILKILAAADELCLQELINYLQEYLIENKSEWIMQNFELAHRISFQSDNLSEIQQYCTNLMAKSPEKIFNSFDFISLPEKSLIKLIKRDDLQMKEIEVWEHVLKWGLSQNSTLIQDPDTWNDDDFVAMKNTLQHCLPLIRFFSLSSKEFLQKVDPYKKLLKPQLYKDLLNSYMNPDSIPDDNISLPRNIHIDGVIDSIIVNLNIVSVISRWIDKVDVNCKFSHLREFYLPYKFKLLIRGSRDGFTAKKFHTLCDNKPITVTFIKIKSAEEIIGGYNPLTWSASNNWIKTKDSFIFSFKKNNNLFKDTIISNVKDINYAMANHPRNGPSFNHDLAIGSLVENEDFCKFFCINTAYEKKIRDKEGKFSMEDYEIFQIIRN</sequence>
<accession>A0A2Z6QSG4</accession>
<keyword evidence="4" id="KW-1185">Reference proteome</keyword>
<dbReference type="Gene3D" id="3.30.710.10">
    <property type="entry name" value="Potassium Channel Kv1.1, Chain A"/>
    <property type="match status" value="1"/>
</dbReference>
<name>A0A2Z6QSG4_9GLOM</name>
<dbReference type="InterPro" id="IPR000210">
    <property type="entry name" value="BTB/POZ_dom"/>
</dbReference>
<dbReference type="PROSITE" id="PS50097">
    <property type="entry name" value="BTB"/>
    <property type="match status" value="1"/>
</dbReference>
<dbReference type="SUPFAM" id="SSF54695">
    <property type="entry name" value="POZ domain"/>
    <property type="match status" value="1"/>
</dbReference>
<dbReference type="Proteomes" id="UP000247702">
    <property type="component" value="Unassembled WGS sequence"/>
</dbReference>
<dbReference type="PROSITE" id="PS51886">
    <property type="entry name" value="TLDC"/>
    <property type="match status" value="1"/>
</dbReference>
<gene>
    <name evidence="3" type="ORF">RclHR1_00100040</name>
</gene>
<evidence type="ECO:0000259" key="1">
    <source>
        <dbReference type="PROSITE" id="PS50097"/>
    </source>
</evidence>
<dbReference type="PANTHER" id="PTHR46306">
    <property type="entry name" value="BTB/POZ DOMAIN-CONTAINING PROTEIN 9"/>
    <property type="match status" value="1"/>
</dbReference>
<evidence type="ECO:0000259" key="2">
    <source>
        <dbReference type="PROSITE" id="PS51886"/>
    </source>
</evidence>
<evidence type="ECO:0000313" key="3">
    <source>
        <dbReference type="EMBL" id="GBB83236.1"/>
    </source>
</evidence>
<dbReference type="GO" id="GO:0005737">
    <property type="term" value="C:cytoplasm"/>
    <property type="evidence" value="ECO:0007669"/>
    <property type="project" value="TreeGrafter"/>
</dbReference>
<feature type="domain" description="BTB" evidence="1">
    <location>
        <begin position="24"/>
        <end position="97"/>
    </location>
</feature>
<dbReference type="InterPro" id="IPR006571">
    <property type="entry name" value="TLDc_dom"/>
</dbReference>
<feature type="domain" description="TLDc" evidence="2">
    <location>
        <begin position="299"/>
        <end position="477"/>
    </location>
</feature>
<dbReference type="InterPro" id="IPR011705">
    <property type="entry name" value="BACK"/>
</dbReference>
<organism evidence="3 4">
    <name type="scientific">Rhizophagus clarus</name>
    <dbReference type="NCBI Taxonomy" id="94130"/>
    <lineage>
        <taxon>Eukaryota</taxon>
        <taxon>Fungi</taxon>
        <taxon>Fungi incertae sedis</taxon>
        <taxon>Mucoromycota</taxon>
        <taxon>Glomeromycotina</taxon>
        <taxon>Glomeromycetes</taxon>
        <taxon>Glomerales</taxon>
        <taxon>Glomeraceae</taxon>
        <taxon>Rhizophagus</taxon>
    </lineage>
</organism>
<dbReference type="AlphaFoldDB" id="A0A2Z6QSG4"/>
<dbReference type="InterPro" id="IPR052407">
    <property type="entry name" value="BTB_POZ_domain_cont_9"/>
</dbReference>
<evidence type="ECO:0000313" key="4">
    <source>
        <dbReference type="Proteomes" id="UP000247702"/>
    </source>
</evidence>